<evidence type="ECO:0000313" key="4">
    <source>
        <dbReference type="EMBL" id="PPI14367.1"/>
    </source>
</evidence>
<feature type="transmembrane region" description="Helical" evidence="2">
    <location>
        <begin position="68"/>
        <end position="86"/>
    </location>
</feature>
<proteinExistence type="predicted"/>
<keyword evidence="2" id="KW-1133">Transmembrane helix</keyword>
<evidence type="ECO:0008006" key="7">
    <source>
        <dbReference type="Google" id="ProtNLM"/>
    </source>
</evidence>
<evidence type="ECO:0000256" key="2">
    <source>
        <dbReference type="SAM" id="Phobius"/>
    </source>
</evidence>
<dbReference type="Gene3D" id="1.20.1250.20">
    <property type="entry name" value="MFS general substrate transporter like domains"/>
    <property type="match status" value="1"/>
</dbReference>
<dbReference type="Proteomes" id="UP000237966">
    <property type="component" value="Unassembled WGS sequence"/>
</dbReference>
<dbReference type="RefSeq" id="WP_027691524.1">
    <property type="nucleotide sequence ID" value="NZ_CP010848.1"/>
</dbReference>
<dbReference type="InterPro" id="IPR036259">
    <property type="entry name" value="MFS_trans_sf"/>
</dbReference>
<sequence length="138" mass="14184">MARALAVAVVVQTVGFGLLTTLSAIYFVTIQEMGVAEVGIGMTIAALCGLLAGVAVGHLSDRTGARGLLSWLLVAAAVCVLAHLLVNSLQMNARCLPATPSHGHSNHGTGVRGPPRERHLTPPTESPHSPTAEPSPQP</sequence>
<dbReference type="KEGG" id="rtx:TI83_07435"/>
<comment type="caution">
    <text evidence="3">The sequence shown here is derived from an EMBL/GenBank/DDBJ whole genome shotgun (WGS) entry which is preliminary data.</text>
</comment>
<evidence type="ECO:0000313" key="3">
    <source>
        <dbReference type="EMBL" id="KKM44298.1"/>
    </source>
</evidence>
<protein>
    <recommendedName>
        <fullName evidence="7">Major facilitator superfamily (MFS) profile domain-containing protein</fullName>
    </recommendedName>
</protein>
<evidence type="ECO:0000313" key="5">
    <source>
        <dbReference type="Proteomes" id="UP000052979"/>
    </source>
</evidence>
<evidence type="ECO:0000256" key="1">
    <source>
        <dbReference type="SAM" id="MobiDB-lite"/>
    </source>
</evidence>
<dbReference type="Proteomes" id="UP000052979">
    <property type="component" value="Unassembled WGS sequence"/>
</dbReference>
<dbReference type="SUPFAM" id="SSF103473">
    <property type="entry name" value="MFS general substrate transporter"/>
    <property type="match status" value="1"/>
</dbReference>
<gene>
    <name evidence="4" type="ORF">C5C51_07245</name>
    <name evidence="3" type="ORF">VT73_10380</name>
</gene>
<keyword evidence="2" id="KW-0812">Transmembrane</keyword>
<feature type="region of interest" description="Disordered" evidence="1">
    <location>
        <begin position="97"/>
        <end position="138"/>
    </location>
</feature>
<keyword evidence="5" id="KW-1185">Reference proteome</keyword>
<dbReference type="EMBL" id="PSWU01000012">
    <property type="protein sequence ID" value="PPI14367.1"/>
    <property type="molecule type" value="Genomic_DNA"/>
</dbReference>
<evidence type="ECO:0000313" key="6">
    <source>
        <dbReference type="Proteomes" id="UP000237966"/>
    </source>
</evidence>
<feature type="transmembrane region" description="Helical" evidence="2">
    <location>
        <begin position="34"/>
        <end position="56"/>
    </location>
</feature>
<keyword evidence="2" id="KW-0472">Membrane</keyword>
<accession>A0A0C5BHS3</accession>
<reference evidence="4 6" key="2">
    <citation type="submission" date="2018-02" db="EMBL/GenBank/DDBJ databases">
        <title>Bacteriophage NCPPB3778 and a type I-E CRISPR drive the evolution of the US Biological Select Agent, Rathayibacter toxicus.</title>
        <authorList>
            <person name="Davis E.W.II."/>
            <person name="Tabima J.F."/>
            <person name="Weisberg A.J."/>
            <person name="Lopes L.D."/>
            <person name="Wiseman M.S."/>
            <person name="Wiseman M.S."/>
            <person name="Pupko T."/>
            <person name="Belcher M.S."/>
            <person name="Sechler A.J."/>
            <person name="Tancos M.A."/>
            <person name="Schroeder B.K."/>
            <person name="Murray T.D."/>
            <person name="Luster D.G."/>
            <person name="Schneider W.L."/>
            <person name="Rogers E."/>
            <person name="Andreote F.D."/>
            <person name="Grunwald N.J."/>
            <person name="Putnam M.L."/>
            <person name="Chang J.H."/>
        </authorList>
    </citation>
    <scope>NUCLEOTIDE SEQUENCE [LARGE SCALE GENOMIC DNA]</scope>
    <source>
        <strain evidence="4 6">FH99</strain>
    </source>
</reference>
<organism evidence="3 5">
    <name type="scientific">Rathayibacter toxicus</name>
    <dbReference type="NCBI Taxonomy" id="145458"/>
    <lineage>
        <taxon>Bacteria</taxon>
        <taxon>Bacillati</taxon>
        <taxon>Actinomycetota</taxon>
        <taxon>Actinomycetes</taxon>
        <taxon>Micrococcales</taxon>
        <taxon>Microbacteriaceae</taxon>
        <taxon>Rathayibacter</taxon>
    </lineage>
</organism>
<dbReference type="EMBL" id="LBFI01000057">
    <property type="protein sequence ID" value="KKM44298.1"/>
    <property type="molecule type" value="Genomic_DNA"/>
</dbReference>
<reference evidence="3 5" key="1">
    <citation type="submission" date="2015-04" db="EMBL/GenBank/DDBJ databases">
        <title>Draft genome sequence of Rathayibacter toxicus strain FH-142 (AKA 70134 or CS 32), a Western Australian isolate.</title>
        <authorList>
            <consortium name="Consortium for Microbial Forensics and Genomics (microFORGE)"/>
            <person name="Knight B.M."/>
            <person name="Roberts D.P."/>
            <person name="Lin D."/>
            <person name="Hari K."/>
            <person name="Fletcher J."/>
            <person name="Melcher U."/>
            <person name="Blagden T."/>
            <person name="Luster D.G."/>
            <person name="Sechler A.J."/>
            <person name="Schneider W.L."/>
            <person name="Winegar R.A."/>
        </authorList>
    </citation>
    <scope>NUCLEOTIDE SEQUENCE [LARGE SCALE GENOMIC DNA]</scope>
    <source>
        <strain evidence="3 5">FH142</strain>
    </source>
</reference>
<dbReference type="GeneID" id="93666873"/>
<name>A0A0C5BHS3_9MICO</name>
<dbReference type="AlphaFoldDB" id="A0A0C5BHS3"/>